<reference evidence="3" key="1">
    <citation type="submission" date="2020-05" db="EMBL/GenBank/DDBJ databases">
        <title>WGS assembly of Panicum virgatum.</title>
        <authorList>
            <person name="Lovell J.T."/>
            <person name="Jenkins J."/>
            <person name="Shu S."/>
            <person name="Juenger T.E."/>
            <person name="Schmutz J."/>
        </authorList>
    </citation>
    <scope>NUCLEOTIDE SEQUENCE</scope>
    <source>
        <strain evidence="3">AP13</strain>
    </source>
</reference>
<comment type="caution">
    <text evidence="3">The sequence shown here is derived from an EMBL/GenBank/DDBJ whole genome shotgun (WGS) entry which is preliminary data.</text>
</comment>
<feature type="region of interest" description="Disordered" evidence="2">
    <location>
        <begin position="238"/>
        <end position="279"/>
    </location>
</feature>
<keyword evidence="4" id="KW-1185">Reference proteome</keyword>
<dbReference type="Proteomes" id="UP000823388">
    <property type="component" value="Chromosome 8K"/>
</dbReference>
<feature type="region of interest" description="Disordered" evidence="2">
    <location>
        <begin position="42"/>
        <end position="111"/>
    </location>
</feature>
<dbReference type="EMBL" id="CM029051">
    <property type="protein sequence ID" value="KAG2560189.1"/>
    <property type="molecule type" value="Genomic_DNA"/>
</dbReference>
<protein>
    <submittedName>
        <fullName evidence="3">Uncharacterized protein</fullName>
    </submittedName>
</protein>
<evidence type="ECO:0000256" key="1">
    <source>
        <dbReference type="SAM" id="Coils"/>
    </source>
</evidence>
<feature type="compositionally biased region" description="Polar residues" evidence="2">
    <location>
        <begin position="55"/>
        <end position="69"/>
    </location>
</feature>
<proteinExistence type="predicted"/>
<feature type="compositionally biased region" description="Basic and acidic residues" evidence="2">
    <location>
        <begin position="70"/>
        <end position="79"/>
    </location>
</feature>
<gene>
    <name evidence="3" type="ORF">PVAP13_8KG073900</name>
</gene>
<accession>A0A8T0PHT5</accession>
<dbReference type="AlphaFoldDB" id="A0A8T0PHT5"/>
<evidence type="ECO:0000313" key="4">
    <source>
        <dbReference type="Proteomes" id="UP000823388"/>
    </source>
</evidence>
<organism evidence="3 4">
    <name type="scientific">Panicum virgatum</name>
    <name type="common">Blackwell switchgrass</name>
    <dbReference type="NCBI Taxonomy" id="38727"/>
    <lineage>
        <taxon>Eukaryota</taxon>
        <taxon>Viridiplantae</taxon>
        <taxon>Streptophyta</taxon>
        <taxon>Embryophyta</taxon>
        <taxon>Tracheophyta</taxon>
        <taxon>Spermatophyta</taxon>
        <taxon>Magnoliopsida</taxon>
        <taxon>Liliopsida</taxon>
        <taxon>Poales</taxon>
        <taxon>Poaceae</taxon>
        <taxon>PACMAD clade</taxon>
        <taxon>Panicoideae</taxon>
        <taxon>Panicodae</taxon>
        <taxon>Paniceae</taxon>
        <taxon>Panicinae</taxon>
        <taxon>Panicum</taxon>
        <taxon>Panicum sect. Hiantes</taxon>
    </lineage>
</organism>
<evidence type="ECO:0000256" key="2">
    <source>
        <dbReference type="SAM" id="MobiDB-lite"/>
    </source>
</evidence>
<feature type="coiled-coil region" evidence="1">
    <location>
        <begin position="181"/>
        <end position="226"/>
    </location>
</feature>
<sequence length="279" mass="31625">MTSDQPEQAQPGTGEAASTVVLGAAVATRSLKVKKVTFKKSILKSSGGNLERSNEAGTSTTPEQNPEVTTQHEEPREPQKSQTAPDKSSGAPQWDPSEEGGTSGANDATEDIIVHPDNYMVRKELIDDPMLTNAMLKQYQDTFKDLYQFSHKLANNSREKSNKLCFVESSLRRLQEKNRRISEEIMKRVELHNELDTLKRERIREVWLLKQEIANLEKEKKSLEEKYQGNIPEYQFAASAKIADRHPSRKRSRSLGTTRRSPEIHRRRAARNAEGAREI</sequence>
<name>A0A8T0PHT5_PANVG</name>
<keyword evidence="1" id="KW-0175">Coiled coil</keyword>
<evidence type="ECO:0000313" key="3">
    <source>
        <dbReference type="EMBL" id="KAG2560189.1"/>
    </source>
</evidence>